<evidence type="ECO:0000259" key="9">
    <source>
        <dbReference type="Pfam" id="PF00892"/>
    </source>
</evidence>
<dbReference type="Proteomes" id="UP000284476">
    <property type="component" value="Unassembled WGS sequence"/>
</dbReference>
<proteinExistence type="inferred from homology"/>
<dbReference type="GO" id="GO:0005886">
    <property type="term" value="C:plasma membrane"/>
    <property type="evidence" value="ECO:0007669"/>
    <property type="project" value="UniProtKB-SubCell"/>
</dbReference>
<dbReference type="PANTHER" id="PTHR22911">
    <property type="entry name" value="ACYL-MALONYL CONDENSING ENZYME-RELATED"/>
    <property type="match status" value="1"/>
</dbReference>
<dbReference type="Pfam" id="PF00892">
    <property type="entry name" value="EamA"/>
    <property type="match status" value="1"/>
</dbReference>
<dbReference type="InterPro" id="IPR000620">
    <property type="entry name" value="EamA_dom"/>
</dbReference>
<keyword evidence="5 8" id="KW-0812">Transmembrane</keyword>
<dbReference type="InterPro" id="IPR004626">
    <property type="entry name" value="RarD"/>
</dbReference>
<comment type="caution">
    <text evidence="10">The sequence shown here is derived from an EMBL/GenBank/DDBJ whole genome shotgun (WGS) entry which is preliminary data.</text>
</comment>
<evidence type="ECO:0000256" key="3">
    <source>
        <dbReference type="ARBA" id="ARBA00022448"/>
    </source>
</evidence>
<dbReference type="InterPro" id="IPR037185">
    <property type="entry name" value="EmrE-like"/>
</dbReference>
<gene>
    <name evidence="10" type="primary">rarD</name>
    <name evidence="10" type="ORF">D2T30_10220</name>
</gene>
<evidence type="ECO:0000313" key="10">
    <source>
        <dbReference type="EMBL" id="RWR20742.1"/>
    </source>
</evidence>
<keyword evidence="7 8" id="KW-0472">Membrane</keyword>
<keyword evidence="4" id="KW-1003">Cell membrane</keyword>
<evidence type="ECO:0000256" key="4">
    <source>
        <dbReference type="ARBA" id="ARBA00022475"/>
    </source>
</evidence>
<evidence type="ECO:0000256" key="5">
    <source>
        <dbReference type="ARBA" id="ARBA00022692"/>
    </source>
</evidence>
<feature type="transmembrane region" description="Helical" evidence="8">
    <location>
        <begin position="37"/>
        <end position="58"/>
    </location>
</feature>
<feature type="transmembrane region" description="Helical" evidence="8">
    <location>
        <begin position="101"/>
        <end position="118"/>
    </location>
</feature>
<feature type="transmembrane region" description="Helical" evidence="8">
    <location>
        <begin position="70"/>
        <end position="89"/>
    </location>
</feature>
<dbReference type="AlphaFoldDB" id="A0A443JJJ5"/>
<reference evidence="10 11" key="1">
    <citation type="submission" date="2019-01" db="EMBL/GenBank/DDBJ databases">
        <title>Sinorhodobacter populi sp. nov. isolated from the symptomatic bark tissue of Populus euramericana canker.</title>
        <authorList>
            <person name="Xu G."/>
        </authorList>
    </citation>
    <scope>NUCLEOTIDE SEQUENCE [LARGE SCALE GENOMIC DNA]</scope>
    <source>
        <strain evidence="10 11">SK2B-1</strain>
    </source>
</reference>
<evidence type="ECO:0000256" key="2">
    <source>
        <dbReference type="ARBA" id="ARBA00007362"/>
    </source>
</evidence>
<dbReference type="RefSeq" id="WP_128208792.1">
    <property type="nucleotide sequence ID" value="NZ_JBHRSO010000041.1"/>
</dbReference>
<evidence type="ECO:0000256" key="8">
    <source>
        <dbReference type="SAM" id="Phobius"/>
    </source>
</evidence>
<feature type="transmembrane region" description="Helical" evidence="8">
    <location>
        <begin position="269"/>
        <end position="287"/>
    </location>
</feature>
<name>A0A443JJJ5_9RHOB</name>
<feature type="transmembrane region" description="Helical" evidence="8">
    <location>
        <begin position="7"/>
        <end position="25"/>
    </location>
</feature>
<feature type="transmembrane region" description="Helical" evidence="8">
    <location>
        <begin position="245"/>
        <end position="263"/>
    </location>
</feature>
<dbReference type="PANTHER" id="PTHR22911:SF137">
    <property type="entry name" value="SOLUTE CARRIER FAMILY 35 MEMBER G2-RELATED"/>
    <property type="match status" value="1"/>
</dbReference>
<keyword evidence="3" id="KW-0813">Transport</keyword>
<feature type="transmembrane region" description="Helical" evidence="8">
    <location>
        <begin position="148"/>
        <end position="164"/>
    </location>
</feature>
<sequence length="298" mass="32009">MTETTKGFLAILGTCVVWGLSGIYYKWLSHVPPIEVLAHRTVWSLVFFGAIILAQGRIGILWRMLSGRSVLLVAVASVMISLNWFVYIWSVTYGHVVEASLGYFIFPLVAVALGAAVYRERLGRAQALAVGLALIAVCYLTWGLGVAPWIALTLALTMGVYGMVKKKIAFGSDITVTGEVALLAPLALAWLAALHFGWGVPAESGAFGSDWTTSLLLMFSGVLTGGPLVLFAYGAQRVRLGTLGILFYVNPTLQFLVAVMLFGEPLTPYHLVAFPVIWAALVIYSAASLRASAQPARA</sequence>
<accession>A0A443JJJ5</accession>
<dbReference type="EMBL" id="SAUZ01000011">
    <property type="protein sequence ID" value="RWR20742.1"/>
    <property type="molecule type" value="Genomic_DNA"/>
</dbReference>
<reference evidence="10 11" key="2">
    <citation type="submission" date="2019-01" db="EMBL/GenBank/DDBJ databases">
        <authorList>
            <person name="Li Y."/>
        </authorList>
    </citation>
    <scope>NUCLEOTIDE SEQUENCE [LARGE SCALE GENOMIC DNA]</scope>
    <source>
        <strain evidence="10 11">SK2B-1</strain>
    </source>
</reference>
<evidence type="ECO:0000256" key="7">
    <source>
        <dbReference type="ARBA" id="ARBA00023136"/>
    </source>
</evidence>
<comment type="subcellular location">
    <subcellularLocation>
        <location evidence="1">Cell membrane</location>
        <topology evidence="1">Multi-pass membrane protein</topology>
    </subcellularLocation>
</comment>
<dbReference type="NCBIfam" id="TIGR00688">
    <property type="entry name" value="rarD"/>
    <property type="match status" value="1"/>
</dbReference>
<evidence type="ECO:0000256" key="1">
    <source>
        <dbReference type="ARBA" id="ARBA00004651"/>
    </source>
</evidence>
<evidence type="ECO:0000256" key="6">
    <source>
        <dbReference type="ARBA" id="ARBA00022989"/>
    </source>
</evidence>
<feature type="transmembrane region" description="Helical" evidence="8">
    <location>
        <begin position="211"/>
        <end position="233"/>
    </location>
</feature>
<feature type="transmembrane region" description="Helical" evidence="8">
    <location>
        <begin position="125"/>
        <end position="142"/>
    </location>
</feature>
<feature type="transmembrane region" description="Helical" evidence="8">
    <location>
        <begin position="176"/>
        <end position="199"/>
    </location>
</feature>
<evidence type="ECO:0000313" key="11">
    <source>
        <dbReference type="Proteomes" id="UP000284476"/>
    </source>
</evidence>
<organism evidence="10 11">
    <name type="scientific">Paenirhodobacter populi</name>
    <dbReference type="NCBI Taxonomy" id="2306993"/>
    <lineage>
        <taxon>Bacteria</taxon>
        <taxon>Pseudomonadati</taxon>
        <taxon>Pseudomonadota</taxon>
        <taxon>Alphaproteobacteria</taxon>
        <taxon>Rhodobacterales</taxon>
        <taxon>Rhodobacter group</taxon>
        <taxon>Paenirhodobacter</taxon>
    </lineage>
</organism>
<keyword evidence="6 8" id="KW-1133">Transmembrane helix</keyword>
<comment type="similarity">
    <text evidence="2">Belongs to the EamA transporter family.</text>
</comment>
<dbReference type="SUPFAM" id="SSF103481">
    <property type="entry name" value="Multidrug resistance efflux transporter EmrE"/>
    <property type="match status" value="2"/>
</dbReference>
<feature type="domain" description="EamA" evidence="9">
    <location>
        <begin position="6"/>
        <end position="141"/>
    </location>
</feature>
<protein>
    <submittedName>
        <fullName evidence="10">EamA family transporter RarD</fullName>
    </submittedName>
</protein>